<feature type="domain" description="Oligopeptidase A N-terminal" evidence="11">
    <location>
        <begin position="70"/>
        <end position="185"/>
    </location>
</feature>
<dbReference type="CDD" id="cd06456">
    <property type="entry name" value="M3A_DCP"/>
    <property type="match status" value="1"/>
</dbReference>
<dbReference type="Pfam" id="PF01432">
    <property type="entry name" value="Peptidase_M3"/>
    <property type="match status" value="1"/>
</dbReference>
<evidence type="ECO:0000256" key="5">
    <source>
        <dbReference type="ARBA" id="ARBA00022833"/>
    </source>
</evidence>
<dbReference type="Gene3D" id="1.10.1370.40">
    <property type="match status" value="1"/>
</dbReference>
<reference evidence="13" key="1">
    <citation type="submission" date="2025-08" db="UniProtKB">
        <authorList>
            <consortium name="RefSeq"/>
        </authorList>
    </citation>
    <scope>IDENTIFICATION</scope>
    <source>
        <tissue evidence="13">Testes</tissue>
    </source>
</reference>
<dbReference type="Pfam" id="PF19310">
    <property type="entry name" value="TOP_N"/>
    <property type="match status" value="1"/>
</dbReference>
<dbReference type="InterPro" id="IPR024077">
    <property type="entry name" value="Neurolysin/TOP_dom2"/>
</dbReference>
<evidence type="ECO:0000256" key="9">
    <source>
        <dbReference type="RuleBase" id="RU003435"/>
    </source>
</evidence>
<dbReference type="PANTHER" id="PTHR11804">
    <property type="entry name" value="PROTEASE M3 THIMET OLIGOPEPTIDASE-RELATED"/>
    <property type="match status" value="1"/>
</dbReference>
<dbReference type="InterPro" id="IPR045666">
    <property type="entry name" value="OpdA_N"/>
</dbReference>
<dbReference type="Gene3D" id="3.40.390.10">
    <property type="entry name" value="Collagenase (Catalytic Domain)"/>
    <property type="match status" value="1"/>
</dbReference>
<dbReference type="EC" id="3.4.24.70" evidence="8"/>
<dbReference type="PANTHER" id="PTHR11804:SF83">
    <property type="entry name" value="LD37516P"/>
    <property type="match status" value="1"/>
</dbReference>
<organism evidence="12 13">
    <name type="scientific">Saccoglossus kowalevskii</name>
    <name type="common">Acorn worm</name>
    <dbReference type="NCBI Taxonomy" id="10224"/>
    <lineage>
        <taxon>Eukaryota</taxon>
        <taxon>Metazoa</taxon>
        <taxon>Hemichordata</taxon>
        <taxon>Enteropneusta</taxon>
        <taxon>Harrimaniidae</taxon>
        <taxon>Saccoglossus</taxon>
    </lineage>
</organism>
<evidence type="ECO:0000256" key="4">
    <source>
        <dbReference type="ARBA" id="ARBA00022801"/>
    </source>
</evidence>
<feature type="domain" description="Peptidase M3A/M3B catalytic" evidence="10">
    <location>
        <begin position="264"/>
        <end position="712"/>
    </location>
</feature>
<evidence type="ECO:0000256" key="3">
    <source>
        <dbReference type="ARBA" id="ARBA00022723"/>
    </source>
</evidence>
<protein>
    <recommendedName>
        <fullName evidence="8">oligopeptidase A</fullName>
        <ecNumber evidence="8">3.4.24.70</ecNumber>
    </recommendedName>
</protein>
<dbReference type="SUPFAM" id="SSF55486">
    <property type="entry name" value="Metalloproteases ('zincins'), catalytic domain"/>
    <property type="match status" value="1"/>
</dbReference>
<evidence type="ECO:0000256" key="2">
    <source>
        <dbReference type="ARBA" id="ARBA00022670"/>
    </source>
</evidence>
<dbReference type="InterPro" id="IPR045090">
    <property type="entry name" value="Pept_M3A_M3B"/>
</dbReference>
<keyword evidence="12" id="KW-1185">Reference proteome</keyword>
<dbReference type="InterPro" id="IPR024079">
    <property type="entry name" value="MetalloPept_cat_dom_sf"/>
</dbReference>
<keyword evidence="4 9" id="KW-0378">Hydrolase</keyword>
<dbReference type="RefSeq" id="XP_006814565.1">
    <property type="nucleotide sequence ID" value="XM_006814502.1"/>
</dbReference>
<dbReference type="InterPro" id="IPR001567">
    <property type="entry name" value="Pept_M3A_M3B_dom"/>
</dbReference>
<evidence type="ECO:0000256" key="1">
    <source>
        <dbReference type="ARBA" id="ARBA00006040"/>
    </source>
</evidence>
<keyword evidence="3 9" id="KW-0479">Metal-binding</keyword>
<proteinExistence type="inferred from homology"/>
<evidence type="ECO:0000313" key="12">
    <source>
        <dbReference type="Proteomes" id="UP000694865"/>
    </source>
</evidence>
<evidence type="ECO:0000259" key="10">
    <source>
        <dbReference type="Pfam" id="PF01432"/>
    </source>
</evidence>
<dbReference type="GeneID" id="100372157"/>
<evidence type="ECO:0000256" key="8">
    <source>
        <dbReference type="ARBA" id="ARBA00026100"/>
    </source>
</evidence>
<accession>A0ABM0M3H4</accession>
<name>A0ABM0M3H4_SACKO</name>
<keyword evidence="5 9" id="KW-0862">Zinc</keyword>
<dbReference type="Gene3D" id="1.10.1370.10">
    <property type="entry name" value="Neurolysin, domain 3"/>
    <property type="match status" value="1"/>
</dbReference>
<comment type="cofactor">
    <cofactor evidence="9">
        <name>Zn(2+)</name>
        <dbReference type="ChEBI" id="CHEBI:29105"/>
    </cofactor>
    <text evidence="9">Binds 1 zinc ion.</text>
</comment>
<dbReference type="InterPro" id="IPR034005">
    <property type="entry name" value="M3A_DCP"/>
</dbReference>
<keyword evidence="6 9" id="KW-0482">Metalloprotease</keyword>
<evidence type="ECO:0000256" key="7">
    <source>
        <dbReference type="ARBA" id="ARBA00024603"/>
    </source>
</evidence>
<sequence>MAVRLGICRLGCRDLFMRRQVCSWKRYCTASQENNPLLQQDGLPKFTQICAEQVVPAIQKLTADFDRNRQEVEEKLQVFGADAEITWEDVFNPLEIGGSKLSYAWSVVNHLMSVKNSDELRSAYQQIQPLVIETSTKLAQSRVIYDAIKRLNQSKRKLDEAQYRIINSSLLAAQLGGVELTGEKKEQFNNNRLQMAKLSMDFSNNLLDSIKSFNIILTDKKDVDGLPSSLLQLMALNAQQDKTNVNADTGPWKLTLDIPCYEPFMKHSKQRELRQRLYMAFITKASYGQYDNSDMIENIRNLRQENAKILGFKNFADKSLKSKMAQDVTEVMTLIRNLKLKSKSAATQELHDLKEFANSNGFHGDLSHWDLPYWSERRREQLFNFSEEELRPYFPLGRVLQGLFSLTSFLFGVKIKPADGKVEIWHEDVRFFDILNEQGDHIASFYLDPFTRPAEKRGGAWMDTQLGKSELLKTKPVAYLVCNQRPPIEGVPSLMTFREVETLFHEFGHGLQHMLTTISYADAAGINNIEWDAVELPSQLMENWVYDKNTMATISGHYQTGETLPKHLFDQLIKARKYNAGLSMLRQLYFSALDMELHTSTDPWMDVMKRVSEEYTIMKPLPEDRFPCSFQHIFAGGYSAGYYSYKWAEVMSADAFEAFQEVGLTNRDKVAIVGKRFKDTVLAMGGGMHPKKVFQNFRGRDPSPDALLKLYGLS</sequence>
<gene>
    <name evidence="13" type="primary">LOC100372157</name>
</gene>
<comment type="similarity">
    <text evidence="1 9">Belongs to the peptidase M3 family.</text>
</comment>
<comment type="catalytic activity">
    <reaction evidence="7">
        <text>Hydrolysis of oligopeptides, with broad specificity. Gly or Ala commonly occur as P1 or P1' residues, but more distant residues are also important, as is shown by the fact that Z-Gly-Pro-Gly-|-Gly-Pro-Ala is cleaved, but not Z-(Gly)(5).</text>
        <dbReference type="EC" id="3.4.24.70"/>
    </reaction>
</comment>
<dbReference type="Proteomes" id="UP000694865">
    <property type="component" value="Unplaced"/>
</dbReference>
<keyword evidence="2 9" id="KW-0645">Protease</keyword>
<evidence type="ECO:0000259" key="11">
    <source>
        <dbReference type="Pfam" id="PF19310"/>
    </source>
</evidence>
<evidence type="ECO:0000313" key="13">
    <source>
        <dbReference type="RefSeq" id="XP_006814565.1"/>
    </source>
</evidence>
<evidence type="ECO:0000256" key="6">
    <source>
        <dbReference type="ARBA" id="ARBA00023049"/>
    </source>
</evidence>